<dbReference type="Proteomes" id="UP000694923">
    <property type="component" value="Unplaced"/>
</dbReference>
<evidence type="ECO:0000259" key="1">
    <source>
        <dbReference type="PROSITE" id="PS50086"/>
    </source>
</evidence>
<keyword evidence="2" id="KW-1185">Reference proteome</keyword>
<accession>A0ABM0SDW2</accession>
<dbReference type="GeneID" id="103608394"/>
<dbReference type="InterPro" id="IPR050302">
    <property type="entry name" value="Rab_GAP_TBC_domain"/>
</dbReference>
<gene>
    <name evidence="3" type="primary">LOC103608394</name>
</gene>
<dbReference type="SUPFAM" id="SSF47923">
    <property type="entry name" value="Ypt/Rab-GAP domain of gyp1p"/>
    <property type="match status" value="1"/>
</dbReference>
<proteinExistence type="predicted"/>
<evidence type="ECO:0000313" key="3">
    <source>
        <dbReference type="RefSeq" id="XP_008591053.1"/>
    </source>
</evidence>
<dbReference type="Gene3D" id="1.10.10.750">
    <property type="entry name" value="Ypt/Rab-GAP domain of gyp1p, domain 1"/>
    <property type="match status" value="1"/>
</dbReference>
<organism evidence="2 3">
    <name type="scientific">Galeopterus variegatus</name>
    <name type="common">Malayan flying lemur</name>
    <name type="synonym">Cynocephalus variegatus</name>
    <dbReference type="NCBI Taxonomy" id="482537"/>
    <lineage>
        <taxon>Eukaryota</taxon>
        <taxon>Metazoa</taxon>
        <taxon>Chordata</taxon>
        <taxon>Craniata</taxon>
        <taxon>Vertebrata</taxon>
        <taxon>Euteleostomi</taxon>
        <taxon>Mammalia</taxon>
        <taxon>Eutheria</taxon>
        <taxon>Euarchontoglires</taxon>
        <taxon>Dermoptera</taxon>
        <taxon>Cynocephalidae</taxon>
        <taxon>Galeopterus</taxon>
    </lineage>
</organism>
<feature type="domain" description="Rab-GAP TBC" evidence="1">
    <location>
        <begin position="41"/>
        <end position="202"/>
    </location>
</feature>
<sequence>MSCVHQQTKKEMARCHKWLKMFQHWDKYKGSQKMSRRVYKGIPPQVRGRAWSLLLGVDKVNMQNPGKYQAACGPSLDSVRGALSDSHPSWRIQTEVGYCEGMSHIAAILLMHLNEEDAFWALVQLMTNRRHNMHGFYIPGSPKLRILQFFHELLLRTILPQLQKHLKSAQFYWGLIPGHSWAASLPMLERTSPPIVLKAEDT</sequence>
<dbReference type="Gene3D" id="1.10.8.270">
    <property type="entry name" value="putative rabgap domain of human tbc1 domain family member 14 like domains"/>
    <property type="match status" value="1"/>
</dbReference>
<dbReference type="PANTHER" id="PTHR47219:SF25">
    <property type="entry name" value="RAB-GAP TBC DOMAIN-CONTAINING PROTEIN"/>
    <property type="match status" value="1"/>
</dbReference>
<dbReference type="RefSeq" id="XP_008591053.1">
    <property type="nucleotide sequence ID" value="XM_008592831.1"/>
</dbReference>
<dbReference type="PANTHER" id="PTHR47219">
    <property type="entry name" value="RAB GTPASE-ACTIVATING PROTEIN 1-LIKE"/>
    <property type="match status" value="1"/>
</dbReference>
<dbReference type="InterPro" id="IPR000195">
    <property type="entry name" value="Rab-GAP-TBC_dom"/>
</dbReference>
<dbReference type="SMART" id="SM00164">
    <property type="entry name" value="TBC"/>
    <property type="match status" value="1"/>
</dbReference>
<protein>
    <submittedName>
        <fullName evidence="3">USP6 N-terminal-like protein</fullName>
    </submittedName>
</protein>
<reference evidence="3" key="1">
    <citation type="submission" date="2025-08" db="UniProtKB">
        <authorList>
            <consortium name="RefSeq"/>
        </authorList>
    </citation>
    <scope>IDENTIFICATION</scope>
</reference>
<dbReference type="PROSITE" id="PS50086">
    <property type="entry name" value="TBC_RABGAP"/>
    <property type="match status" value="1"/>
</dbReference>
<dbReference type="InterPro" id="IPR035969">
    <property type="entry name" value="Rab-GAP_TBC_sf"/>
</dbReference>
<name>A0ABM0SDW2_GALVR</name>
<evidence type="ECO:0000313" key="2">
    <source>
        <dbReference type="Proteomes" id="UP000694923"/>
    </source>
</evidence>
<dbReference type="Pfam" id="PF00566">
    <property type="entry name" value="RabGAP-TBC"/>
    <property type="match status" value="1"/>
</dbReference>